<feature type="compositionally biased region" description="Gly residues" evidence="1">
    <location>
        <begin position="14"/>
        <end position="30"/>
    </location>
</feature>
<organism evidence="2 3">
    <name type="scientific">Rubroshorea leprosula</name>
    <dbReference type="NCBI Taxonomy" id="152421"/>
    <lineage>
        <taxon>Eukaryota</taxon>
        <taxon>Viridiplantae</taxon>
        <taxon>Streptophyta</taxon>
        <taxon>Embryophyta</taxon>
        <taxon>Tracheophyta</taxon>
        <taxon>Spermatophyta</taxon>
        <taxon>Magnoliopsida</taxon>
        <taxon>eudicotyledons</taxon>
        <taxon>Gunneridae</taxon>
        <taxon>Pentapetalae</taxon>
        <taxon>rosids</taxon>
        <taxon>malvids</taxon>
        <taxon>Malvales</taxon>
        <taxon>Dipterocarpaceae</taxon>
        <taxon>Rubroshorea</taxon>
    </lineage>
</organism>
<proteinExistence type="predicted"/>
<feature type="region of interest" description="Disordered" evidence="1">
    <location>
        <begin position="1"/>
        <end position="68"/>
    </location>
</feature>
<evidence type="ECO:0000313" key="2">
    <source>
        <dbReference type="EMBL" id="GKV03795.1"/>
    </source>
</evidence>
<name>A0AAV5IYC9_9ROSI</name>
<dbReference type="AlphaFoldDB" id="A0AAV5IYC9"/>
<accession>A0AAV5IYC9</accession>
<keyword evidence="3" id="KW-1185">Reference proteome</keyword>
<sequence>MEKKTAEPQEAEGGDGGHQGGDGEAQGGGVYHFSGTKAFKRQKIKRKRESRNGRTHALNATPDSYTHL</sequence>
<gene>
    <name evidence="2" type="ORF">SLEP1_g16041</name>
</gene>
<evidence type="ECO:0000256" key="1">
    <source>
        <dbReference type="SAM" id="MobiDB-lite"/>
    </source>
</evidence>
<dbReference type="EMBL" id="BPVZ01000020">
    <property type="protein sequence ID" value="GKV03795.1"/>
    <property type="molecule type" value="Genomic_DNA"/>
</dbReference>
<reference evidence="2 3" key="1">
    <citation type="journal article" date="2021" name="Commun. Biol.">
        <title>The genome of Shorea leprosula (Dipterocarpaceae) highlights the ecological relevance of drought in aseasonal tropical rainforests.</title>
        <authorList>
            <person name="Ng K.K.S."/>
            <person name="Kobayashi M.J."/>
            <person name="Fawcett J.A."/>
            <person name="Hatakeyama M."/>
            <person name="Paape T."/>
            <person name="Ng C.H."/>
            <person name="Ang C.C."/>
            <person name="Tnah L.H."/>
            <person name="Lee C.T."/>
            <person name="Nishiyama T."/>
            <person name="Sese J."/>
            <person name="O'Brien M.J."/>
            <person name="Copetti D."/>
            <person name="Mohd Noor M.I."/>
            <person name="Ong R.C."/>
            <person name="Putra M."/>
            <person name="Sireger I.Z."/>
            <person name="Indrioko S."/>
            <person name="Kosugi Y."/>
            <person name="Izuno A."/>
            <person name="Isagi Y."/>
            <person name="Lee S.L."/>
            <person name="Shimizu K.K."/>
        </authorList>
    </citation>
    <scope>NUCLEOTIDE SEQUENCE [LARGE SCALE GENOMIC DNA]</scope>
    <source>
        <strain evidence="2">214</strain>
    </source>
</reference>
<protein>
    <submittedName>
        <fullName evidence="2">Uncharacterized protein</fullName>
    </submittedName>
</protein>
<feature type="compositionally biased region" description="Basic residues" evidence="1">
    <location>
        <begin position="38"/>
        <end position="49"/>
    </location>
</feature>
<evidence type="ECO:0000313" key="3">
    <source>
        <dbReference type="Proteomes" id="UP001054252"/>
    </source>
</evidence>
<dbReference type="Proteomes" id="UP001054252">
    <property type="component" value="Unassembled WGS sequence"/>
</dbReference>
<comment type="caution">
    <text evidence="2">The sequence shown here is derived from an EMBL/GenBank/DDBJ whole genome shotgun (WGS) entry which is preliminary data.</text>
</comment>